<dbReference type="InterPro" id="IPR008271">
    <property type="entry name" value="Ser/Thr_kinase_AS"/>
</dbReference>
<evidence type="ECO:0000256" key="10">
    <source>
        <dbReference type="ARBA" id="ARBA00022777"/>
    </source>
</evidence>
<evidence type="ECO:0000256" key="5">
    <source>
        <dbReference type="ARBA" id="ARBA00022490"/>
    </source>
</evidence>
<keyword evidence="6 17" id="KW-0723">Serine/threonine-protein kinase</keyword>
<dbReference type="InterPro" id="IPR011009">
    <property type="entry name" value="Kinase-like_dom_sf"/>
</dbReference>
<dbReference type="InterPro" id="IPR000719">
    <property type="entry name" value="Prot_kinase_dom"/>
</dbReference>
<keyword evidence="11 16" id="KW-0067">ATP-binding</keyword>
<comment type="similarity">
    <text evidence="3">Belongs to the protein kinase superfamily. CK1 Ser/Thr protein kinase family. Casein kinase I subfamily.</text>
</comment>
<evidence type="ECO:0000256" key="6">
    <source>
        <dbReference type="ARBA" id="ARBA00022527"/>
    </source>
</evidence>
<evidence type="ECO:0000256" key="17">
    <source>
        <dbReference type="RuleBase" id="RU000304"/>
    </source>
</evidence>
<dbReference type="Proteomes" id="UP000036987">
    <property type="component" value="Unassembled WGS sequence"/>
</dbReference>
<evidence type="ECO:0000256" key="15">
    <source>
        <dbReference type="ARBA" id="ARBA00060321"/>
    </source>
</evidence>
<dbReference type="GO" id="GO:0004674">
    <property type="term" value="F:protein serine/threonine kinase activity"/>
    <property type="evidence" value="ECO:0000318"/>
    <property type="project" value="GO_Central"/>
</dbReference>
<protein>
    <recommendedName>
        <fullName evidence="4">non-specific serine/threonine protein kinase</fullName>
        <ecNumber evidence="4">2.7.11.1</ecNumber>
    </recommendedName>
</protein>
<keyword evidence="9 16" id="KW-0547">Nucleotide-binding</keyword>
<reference evidence="21" key="1">
    <citation type="journal article" date="2016" name="Nature">
        <title>The genome of the seagrass Zostera marina reveals angiosperm adaptation to the sea.</title>
        <authorList>
            <person name="Olsen J.L."/>
            <person name="Rouze P."/>
            <person name="Verhelst B."/>
            <person name="Lin Y.-C."/>
            <person name="Bayer T."/>
            <person name="Collen J."/>
            <person name="Dattolo E."/>
            <person name="De Paoli E."/>
            <person name="Dittami S."/>
            <person name="Maumus F."/>
            <person name="Michel G."/>
            <person name="Kersting A."/>
            <person name="Lauritano C."/>
            <person name="Lohaus R."/>
            <person name="Toepel M."/>
            <person name="Tonon T."/>
            <person name="Vanneste K."/>
            <person name="Amirebrahimi M."/>
            <person name="Brakel J."/>
            <person name="Bostroem C."/>
            <person name="Chovatia M."/>
            <person name="Grimwood J."/>
            <person name="Jenkins J.W."/>
            <person name="Jueterbock A."/>
            <person name="Mraz A."/>
            <person name="Stam W.T."/>
            <person name="Tice H."/>
            <person name="Bornberg-Bauer E."/>
            <person name="Green P.J."/>
            <person name="Pearson G.A."/>
            <person name="Procaccini G."/>
            <person name="Duarte C.M."/>
            <person name="Schmutz J."/>
            <person name="Reusch T.B.H."/>
            <person name="Van de Peer Y."/>
        </authorList>
    </citation>
    <scope>NUCLEOTIDE SEQUENCE [LARGE SCALE GENOMIC DNA]</scope>
    <source>
        <strain evidence="21">cv. Finnish</strain>
    </source>
</reference>
<feature type="region of interest" description="Disordered" evidence="18">
    <location>
        <begin position="301"/>
        <end position="396"/>
    </location>
</feature>
<dbReference type="PROSITE" id="PS50011">
    <property type="entry name" value="PROTEIN_KINASE_DOM"/>
    <property type="match status" value="1"/>
</dbReference>
<dbReference type="GO" id="GO:0007165">
    <property type="term" value="P:signal transduction"/>
    <property type="evidence" value="ECO:0000318"/>
    <property type="project" value="GO_Central"/>
</dbReference>
<dbReference type="GO" id="GO:0009640">
    <property type="term" value="P:photomorphogenesis"/>
    <property type="evidence" value="ECO:0007669"/>
    <property type="project" value="UniProtKB-ARBA"/>
</dbReference>
<keyword evidence="21" id="KW-1185">Reference proteome</keyword>
<name>A0A0K9PK27_ZOSMR</name>
<comment type="function">
    <text evidence="15">Protein kinase involved in blue light responses (e.g. hypocotyl elongation and flowering) by phosphorylating CRY2 to reduce its stability.</text>
</comment>
<dbReference type="GO" id="GO:0009785">
    <property type="term" value="P:blue light signaling pathway"/>
    <property type="evidence" value="ECO:0007669"/>
    <property type="project" value="UniProtKB-ARBA"/>
</dbReference>
<dbReference type="InterPro" id="IPR017441">
    <property type="entry name" value="Protein_kinase_ATP_BS"/>
</dbReference>
<evidence type="ECO:0000256" key="8">
    <source>
        <dbReference type="ARBA" id="ARBA00022679"/>
    </source>
</evidence>
<evidence type="ECO:0000256" key="2">
    <source>
        <dbReference type="ARBA" id="ARBA00004496"/>
    </source>
</evidence>
<evidence type="ECO:0000256" key="3">
    <source>
        <dbReference type="ARBA" id="ARBA00005926"/>
    </source>
</evidence>
<dbReference type="GO" id="GO:0005737">
    <property type="term" value="C:cytoplasm"/>
    <property type="evidence" value="ECO:0000318"/>
    <property type="project" value="GO_Central"/>
</dbReference>
<keyword evidence="8" id="KW-0808">Transferase</keyword>
<dbReference type="EMBL" id="LFYR01000830">
    <property type="protein sequence ID" value="KMZ68585.1"/>
    <property type="molecule type" value="Genomic_DNA"/>
</dbReference>
<feature type="compositionally biased region" description="Polar residues" evidence="18">
    <location>
        <begin position="305"/>
        <end position="314"/>
    </location>
</feature>
<comment type="caution">
    <text evidence="20">The sequence shown here is derived from an EMBL/GenBank/DDBJ whole genome shotgun (WGS) entry which is preliminary data.</text>
</comment>
<keyword evidence="12" id="KW-0539">Nucleus</keyword>
<dbReference type="PROSITE" id="PS00108">
    <property type="entry name" value="PROTEIN_KINASE_ST"/>
    <property type="match status" value="1"/>
</dbReference>
<evidence type="ECO:0000256" key="18">
    <source>
        <dbReference type="SAM" id="MobiDB-lite"/>
    </source>
</evidence>
<dbReference type="EC" id="2.7.11.1" evidence="4"/>
<dbReference type="OMA" id="VYDWTVR"/>
<evidence type="ECO:0000256" key="9">
    <source>
        <dbReference type="ARBA" id="ARBA00022741"/>
    </source>
</evidence>
<comment type="subcellular location">
    <subcellularLocation>
        <location evidence="2">Cytoplasm</location>
    </subcellularLocation>
    <subcellularLocation>
        <location evidence="1">Nucleus</location>
    </subcellularLocation>
</comment>
<dbReference type="PROSITE" id="PS00107">
    <property type="entry name" value="PROTEIN_KINASE_ATP"/>
    <property type="match status" value="1"/>
</dbReference>
<sequence length="396" mass="45155">MERVVGGKYKLGRKIGSGSFGEIYLATDVNTFEIVAAKIENVKTKHPQLLYEAKLYNSLQGATGIPAIKWCGVDGEDSILILELLGPSLEDLFVYCGRKFSLKAVLMLADQMLTRIEYVHSKGFLHRDIKPDNFLMGLGRRANQVYIIDFGLAKRYRDATTNHHIVYRENKNLTGTARYASCNTHLGIEQSRRDDLESLGYLLLYFLRGSLPWQGLKAATKKQKYDKICEKKLATPIEVLCKSHPVEFASYFHYCHSLTFDQRPDYGFLKRLFRDLFAHEGCKLDYVFDWTTLKYQHQQSHKAKQQMQASTSQLIPKDSRMRQDRNVTTPANQIGIRRPSKQAEKNMNTDNFHFDSMRAGESSSGMHGPSPRKKPSPTSNPGHGKNPALPTRLRQD</sequence>
<evidence type="ECO:0000256" key="4">
    <source>
        <dbReference type="ARBA" id="ARBA00012513"/>
    </source>
</evidence>
<gene>
    <name evidence="20" type="ORF">ZOSMA_236G00100</name>
</gene>
<keyword evidence="5" id="KW-0963">Cytoplasm</keyword>
<dbReference type="Pfam" id="PF00069">
    <property type="entry name" value="Pkinase"/>
    <property type="match status" value="1"/>
</dbReference>
<keyword evidence="7" id="KW-0597">Phosphoprotein</keyword>
<dbReference type="GO" id="GO:0006897">
    <property type="term" value="P:endocytosis"/>
    <property type="evidence" value="ECO:0000318"/>
    <property type="project" value="GO_Central"/>
</dbReference>
<evidence type="ECO:0000256" key="16">
    <source>
        <dbReference type="PROSITE-ProRule" id="PRU10141"/>
    </source>
</evidence>
<keyword evidence="10 20" id="KW-0418">Kinase</keyword>
<evidence type="ECO:0000256" key="7">
    <source>
        <dbReference type="ARBA" id="ARBA00022553"/>
    </source>
</evidence>
<comment type="catalytic activity">
    <reaction evidence="13">
        <text>L-threonyl-[protein] + ATP = O-phospho-L-threonyl-[protein] + ADP + H(+)</text>
        <dbReference type="Rhea" id="RHEA:46608"/>
        <dbReference type="Rhea" id="RHEA-COMP:11060"/>
        <dbReference type="Rhea" id="RHEA-COMP:11605"/>
        <dbReference type="ChEBI" id="CHEBI:15378"/>
        <dbReference type="ChEBI" id="CHEBI:30013"/>
        <dbReference type="ChEBI" id="CHEBI:30616"/>
        <dbReference type="ChEBI" id="CHEBI:61977"/>
        <dbReference type="ChEBI" id="CHEBI:456216"/>
        <dbReference type="EC" id="2.7.11.1"/>
    </reaction>
</comment>
<feature type="binding site" evidence="16">
    <location>
        <position position="38"/>
    </location>
    <ligand>
        <name>ATP</name>
        <dbReference type="ChEBI" id="CHEBI:30616"/>
    </ligand>
</feature>
<evidence type="ECO:0000313" key="21">
    <source>
        <dbReference type="Proteomes" id="UP000036987"/>
    </source>
</evidence>
<dbReference type="FunFam" id="1.10.510.10:FF:000325">
    <property type="entry name" value="Casein kinase I isoform delta-like"/>
    <property type="match status" value="1"/>
</dbReference>
<dbReference type="GO" id="GO:0005634">
    <property type="term" value="C:nucleus"/>
    <property type="evidence" value="ECO:0000318"/>
    <property type="project" value="GO_Central"/>
</dbReference>
<evidence type="ECO:0000256" key="12">
    <source>
        <dbReference type="ARBA" id="ARBA00023242"/>
    </source>
</evidence>
<dbReference type="SUPFAM" id="SSF56112">
    <property type="entry name" value="Protein kinase-like (PK-like)"/>
    <property type="match status" value="1"/>
</dbReference>
<dbReference type="InterPro" id="IPR050235">
    <property type="entry name" value="CK1_Ser-Thr_kinase"/>
</dbReference>
<evidence type="ECO:0000256" key="1">
    <source>
        <dbReference type="ARBA" id="ARBA00004123"/>
    </source>
</evidence>
<dbReference type="OrthoDB" id="5800476at2759"/>
<evidence type="ECO:0000256" key="14">
    <source>
        <dbReference type="ARBA" id="ARBA00048679"/>
    </source>
</evidence>
<proteinExistence type="inferred from homology"/>
<feature type="domain" description="Protein kinase" evidence="19">
    <location>
        <begin position="9"/>
        <end position="277"/>
    </location>
</feature>
<dbReference type="SMART" id="SM00220">
    <property type="entry name" value="S_TKc"/>
    <property type="match status" value="1"/>
</dbReference>
<evidence type="ECO:0000313" key="20">
    <source>
        <dbReference type="EMBL" id="KMZ68585.1"/>
    </source>
</evidence>
<dbReference type="STRING" id="29655.A0A0K9PK27"/>
<comment type="catalytic activity">
    <reaction evidence="14">
        <text>L-seryl-[protein] + ATP = O-phospho-L-seryl-[protein] + ADP + H(+)</text>
        <dbReference type="Rhea" id="RHEA:17989"/>
        <dbReference type="Rhea" id="RHEA-COMP:9863"/>
        <dbReference type="Rhea" id="RHEA-COMP:11604"/>
        <dbReference type="ChEBI" id="CHEBI:15378"/>
        <dbReference type="ChEBI" id="CHEBI:29999"/>
        <dbReference type="ChEBI" id="CHEBI:30616"/>
        <dbReference type="ChEBI" id="CHEBI:83421"/>
        <dbReference type="ChEBI" id="CHEBI:456216"/>
        <dbReference type="EC" id="2.7.11.1"/>
    </reaction>
</comment>
<accession>A0A0K9PK27</accession>
<dbReference type="AlphaFoldDB" id="A0A0K9PK27"/>
<dbReference type="PANTHER" id="PTHR11909">
    <property type="entry name" value="CASEIN KINASE-RELATED"/>
    <property type="match status" value="1"/>
</dbReference>
<evidence type="ECO:0000256" key="13">
    <source>
        <dbReference type="ARBA" id="ARBA00047899"/>
    </source>
</evidence>
<organism evidence="20 21">
    <name type="scientific">Zostera marina</name>
    <name type="common">Eelgrass</name>
    <dbReference type="NCBI Taxonomy" id="29655"/>
    <lineage>
        <taxon>Eukaryota</taxon>
        <taxon>Viridiplantae</taxon>
        <taxon>Streptophyta</taxon>
        <taxon>Embryophyta</taxon>
        <taxon>Tracheophyta</taxon>
        <taxon>Spermatophyta</taxon>
        <taxon>Magnoliopsida</taxon>
        <taxon>Liliopsida</taxon>
        <taxon>Zosteraceae</taxon>
        <taxon>Zostera</taxon>
    </lineage>
</organism>
<dbReference type="GO" id="GO:0005524">
    <property type="term" value="F:ATP binding"/>
    <property type="evidence" value="ECO:0007669"/>
    <property type="project" value="UniProtKB-UniRule"/>
</dbReference>
<dbReference type="Gene3D" id="1.10.510.10">
    <property type="entry name" value="Transferase(Phosphotransferase) domain 1"/>
    <property type="match status" value="1"/>
</dbReference>
<evidence type="ECO:0000259" key="19">
    <source>
        <dbReference type="PROSITE" id="PS50011"/>
    </source>
</evidence>
<evidence type="ECO:0000256" key="11">
    <source>
        <dbReference type="ARBA" id="ARBA00022840"/>
    </source>
</evidence>